<dbReference type="Pfam" id="PF00126">
    <property type="entry name" value="HTH_1"/>
    <property type="match status" value="1"/>
</dbReference>
<dbReference type="SUPFAM" id="SSF53850">
    <property type="entry name" value="Periplasmic binding protein-like II"/>
    <property type="match status" value="1"/>
</dbReference>
<organism evidence="6 7">
    <name type="scientific">Psychromonas marina</name>
    <dbReference type="NCBI Taxonomy" id="88364"/>
    <lineage>
        <taxon>Bacteria</taxon>
        <taxon>Pseudomonadati</taxon>
        <taxon>Pseudomonadota</taxon>
        <taxon>Gammaproteobacteria</taxon>
        <taxon>Alteromonadales</taxon>
        <taxon>Psychromonadaceae</taxon>
        <taxon>Psychromonas</taxon>
    </lineage>
</organism>
<dbReference type="PROSITE" id="PS50931">
    <property type="entry name" value="HTH_LYSR"/>
    <property type="match status" value="1"/>
</dbReference>
<evidence type="ECO:0000256" key="3">
    <source>
        <dbReference type="ARBA" id="ARBA00023125"/>
    </source>
</evidence>
<evidence type="ECO:0000259" key="5">
    <source>
        <dbReference type="PROSITE" id="PS50931"/>
    </source>
</evidence>
<dbReference type="Gene3D" id="3.40.190.10">
    <property type="entry name" value="Periplasmic binding protein-like II"/>
    <property type="match status" value="2"/>
</dbReference>
<sequence>MMRNKLDDLDLNLLKLLRVVVETRNTHAAAEQLGISQTSVSRGLAKLRKTFGEQLFIRTAYGIEPSKLAVGLADATKMMLAPVLQAVDKYQGFDPLSFDREICIFMNVFLLEVHGRDIITLLGKVLPNAKFKILNWQQQSLTKMLDGECDYFIQLDNYSLPQDIYSYTLKNIPLSIVAKKSHPILSKPYEWNDIHHLPLGRIVIDGIISKHTPIEVLYEYHGYKANIRLVTHSVPLLFDTLKQSSMIILGSTYIAEMDDELASYPLPPSPVSLTSIKILGGYLQTQRNEPLSQLLDKTIQRYFQQLDEPV</sequence>
<evidence type="ECO:0000256" key="4">
    <source>
        <dbReference type="ARBA" id="ARBA00023163"/>
    </source>
</evidence>
<dbReference type="SUPFAM" id="SSF46785">
    <property type="entry name" value="Winged helix' DNA-binding domain"/>
    <property type="match status" value="1"/>
</dbReference>
<keyword evidence="3" id="KW-0238">DNA-binding</keyword>
<evidence type="ECO:0000256" key="2">
    <source>
        <dbReference type="ARBA" id="ARBA00023015"/>
    </source>
</evidence>
<keyword evidence="2" id="KW-0805">Transcription regulation</keyword>
<accession>A0ABQ6DZD4</accession>
<proteinExistence type="inferred from homology"/>
<evidence type="ECO:0000313" key="7">
    <source>
        <dbReference type="Proteomes" id="UP001157353"/>
    </source>
</evidence>
<evidence type="ECO:0000313" key="6">
    <source>
        <dbReference type="EMBL" id="GLS90121.1"/>
    </source>
</evidence>
<dbReference type="Gene3D" id="1.10.10.10">
    <property type="entry name" value="Winged helix-like DNA-binding domain superfamily/Winged helix DNA-binding domain"/>
    <property type="match status" value="1"/>
</dbReference>
<dbReference type="InterPro" id="IPR000847">
    <property type="entry name" value="LysR_HTH_N"/>
</dbReference>
<gene>
    <name evidence="6" type="ORF">GCM10007916_11880</name>
</gene>
<evidence type="ECO:0000256" key="1">
    <source>
        <dbReference type="ARBA" id="ARBA00009437"/>
    </source>
</evidence>
<dbReference type="InterPro" id="IPR036388">
    <property type="entry name" value="WH-like_DNA-bd_sf"/>
</dbReference>
<dbReference type="EMBL" id="BSPQ01000002">
    <property type="protein sequence ID" value="GLS90121.1"/>
    <property type="molecule type" value="Genomic_DNA"/>
</dbReference>
<dbReference type="RefSeq" id="WP_284203244.1">
    <property type="nucleotide sequence ID" value="NZ_BSPQ01000002.1"/>
</dbReference>
<comment type="caution">
    <text evidence="6">The sequence shown here is derived from an EMBL/GenBank/DDBJ whole genome shotgun (WGS) entry which is preliminary data.</text>
</comment>
<feature type="domain" description="HTH lysR-type" evidence="5">
    <location>
        <begin position="9"/>
        <end position="66"/>
    </location>
</feature>
<dbReference type="PRINTS" id="PR00039">
    <property type="entry name" value="HTHLYSR"/>
</dbReference>
<reference evidence="7" key="1">
    <citation type="journal article" date="2019" name="Int. J. Syst. Evol. Microbiol.">
        <title>The Global Catalogue of Microorganisms (GCM) 10K type strain sequencing project: providing services to taxonomists for standard genome sequencing and annotation.</title>
        <authorList>
            <consortium name="The Broad Institute Genomics Platform"/>
            <consortium name="The Broad Institute Genome Sequencing Center for Infectious Disease"/>
            <person name="Wu L."/>
            <person name="Ma J."/>
        </authorList>
    </citation>
    <scope>NUCLEOTIDE SEQUENCE [LARGE SCALE GENOMIC DNA]</scope>
    <source>
        <strain evidence="7">NBRC 103166</strain>
    </source>
</reference>
<dbReference type="InterPro" id="IPR036390">
    <property type="entry name" value="WH_DNA-bd_sf"/>
</dbReference>
<dbReference type="InterPro" id="IPR050389">
    <property type="entry name" value="LysR-type_TF"/>
</dbReference>
<dbReference type="Proteomes" id="UP001157353">
    <property type="component" value="Unassembled WGS sequence"/>
</dbReference>
<dbReference type="PANTHER" id="PTHR30118">
    <property type="entry name" value="HTH-TYPE TRANSCRIPTIONAL REGULATOR LEUO-RELATED"/>
    <property type="match status" value="1"/>
</dbReference>
<protein>
    <submittedName>
        <fullName evidence="6">LysR family transcriptional regulator</fullName>
    </submittedName>
</protein>
<dbReference type="PANTHER" id="PTHR30118:SF7">
    <property type="entry name" value="TRANSCRIPTIONAL REGULATOR LYSR FAMILY"/>
    <property type="match status" value="1"/>
</dbReference>
<keyword evidence="4" id="KW-0804">Transcription</keyword>
<keyword evidence="7" id="KW-1185">Reference proteome</keyword>
<name>A0ABQ6DZD4_9GAMM</name>
<comment type="similarity">
    <text evidence="1">Belongs to the LysR transcriptional regulatory family.</text>
</comment>